<comment type="caution">
    <text evidence="1">The sequence shown here is derived from an EMBL/GenBank/DDBJ whole genome shotgun (WGS) entry which is preliminary data.</text>
</comment>
<accession>A0A328UAH3</accession>
<dbReference type="Proteomes" id="UP000249260">
    <property type="component" value="Unassembled WGS sequence"/>
</dbReference>
<keyword evidence="2" id="KW-1185">Reference proteome</keyword>
<protein>
    <recommendedName>
        <fullName evidence="3">DUF4380 domain-containing protein</fullName>
    </recommendedName>
</protein>
<dbReference type="OrthoDB" id="5914937at2"/>
<evidence type="ECO:0000313" key="1">
    <source>
        <dbReference type="EMBL" id="RAP77264.1"/>
    </source>
</evidence>
<dbReference type="InterPro" id="IPR025488">
    <property type="entry name" value="DUF4380"/>
</dbReference>
<dbReference type="EMBL" id="QLUW01000001">
    <property type="protein sequence ID" value="RAP77264.1"/>
    <property type="molecule type" value="Genomic_DNA"/>
</dbReference>
<sequence>MYLMIQVIESNSLGFPSITIRTAFYELTVLPAIGGRIIGFGLDGVNLLYQNDSLEGHCPHYEPAGSEGMQSIRKSSPILLYGGEKTWLAPQSDWGGTPYADLDHGEYACEILRGERTFRLTLTSPICRETGIQLIRTLTFEQDVRYVDIEQRMINRSSVQVTKGFWQVTMLNRNGTVHIPQGLALKEEASIPLLNAQNASVQRSADGWTMPVDNGLMYKLGFMTDGGRASAVYEADNGKTYELTKTFQVEPDRKYPHGTVVEVYNASEYSYYELEVHSPAYTLNPGEDAAFTIRWELAVY</sequence>
<organism evidence="1 2">
    <name type="scientific">Paenibacillus montanisoli</name>
    <dbReference type="NCBI Taxonomy" id="2081970"/>
    <lineage>
        <taxon>Bacteria</taxon>
        <taxon>Bacillati</taxon>
        <taxon>Bacillota</taxon>
        <taxon>Bacilli</taxon>
        <taxon>Bacillales</taxon>
        <taxon>Paenibacillaceae</taxon>
        <taxon>Paenibacillus</taxon>
    </lineage>
</organism>
<evidence type="ECO:0008006" key="3">
    <source>
        <dbReference type="Google" id="ProtNLM"/>
    </source>
</evidence>
<name>A0A328UAH3_9BACL</name>
<gene>
    <name evidence="1" type="ORF">DL346_01830</name>
</gene>
<dbReference type="Pfam" id="PF14315">
    <property type="entry name" value="DUF4380"/>
    <property type="match status" value="1"/>
</dbReference>
<proteinExistence type="predicted"/>
<reference evidence="1 2" key="1">
    <citation type="submission" date="2018-06" db="EMBL/GenBank/DDBJ databases">
        <title>Paenibacillus montanisoli sp. nov., isolated from mountain area soil.</title>
        <authorList>
            <person name="Wu M."/>
        </authorList>
    </citation>
    <scope>NUCLEOTIDE SEQUENCE [LARGE SCALE GENOMIC DNA]</scope>
    <source>
        <strain evidence="1 2">RA17</strain>
    </source>
</reference>
<evidence type="ECO:0000313" key="2">
    <source>
        <dbReference type="Proteomes" id="UP000249260"/>
    </source>
</evidence>
<dbReference type="AlphaFoldDB" id="A0A328UAH3"/>